<keyword evidence="2" id="KW-1185">Reference proteome</keyword>
<gene>
    <name evidence="1" type="ORF">MPNT_120057</name>
</gene>
<name>A0A8J2BJI2_9BACT</name>
<protein>
    <submittedName>
        <fullName evidence="1">Uncharacterized protein</fullName>
    </submittedName>
</protein>
<dbReference type="Proteomes" id="UP000663859">
    <property type="component" value="Unassembled WGS sequence"/>
</dbReference>
<dbReference type="EMBL" id="CAJNOB010000004">
    <property type="protein sequence ID" value="CAF0692557.1"/>
    <property type="molecule type" value="Genomic_DNA"/>
</dbReference>
<evidence type="ECO:0000313" key="1">
    <source>
        <dbReference type="EMBL" id="CAF0692557.1"/>
    </source>
</evidence>
<dbReference type="AlphaFoldDB" id="A0A8J2BJI2"/>
<evidence type="ECO:0000313" key="2">
    <source>
        <dbReference type="Proteomes" id="UP000663859"/>
    </source>
</evidence>
<reference evidence="1" key="1">
    <citation type="submission" date="2021-02" db="EMBL/GenBank/DDBJ databases">
        <authorList>
            <person name="Cremers G."/>
            <person name="Picone N."/>
        </authorList>
    </citation>
    <scope>NUCLEOTIDE SEQUENCE</scope>
    <source>
        <strain evidence="1">PQ17</strain>
    </source>
</reference>
<comment type="caution">
    <text evidence="1">The sequence shown here is derived from an EMBL/GenBank/DDBJ whole genome shotgun (WGS) entry which is preliminary data.</text>
</comment>
<sequence length="134" mass="14761">MSSFAWRGRAASKNLAFARRIEYYARGKKEIGMEKARVLAPMVALALGIITGKLSADTMLFDFGDMILGDSNGDAVMLFRWEDGSISGSVGDQWVDVERIPSWGERYGNQGPVLPLPYSDCEENAFDALDDEGE</sequence>
<accession>A0A8J2BJI2</accession>
<proteinExistence type="predicted"/>
<organism evidence="1 2">
    <name type="scientific">Candidatus Methylacidithermus pantelleriae</name>
    <dbReference type="NCBI Taxonomy" id="2744239"/>
    <lineage>
        <taxon>Bacteria</taxon>
        <taxon>Pseudomonadati</taxon>
        <taxon>Verrucomicrobiota</taxon>
        <taxon>Methylacidiphilae</taxon>
        <taxon>Methylacidiphilales</taxon>
        <taxon>Methylacidiphilaceae</taxon>
        <taxon>Candidatus Methylacidithermus</taxon>
    </lineage>
</organism>